<proteinExistence type="predicted"/>
<protein>
    <recommendedName>
        <fullName evidence="3">DUF674 domain-containing protein</fullName>
    </recommendedName>
</protein>
<gene>
    <name evidence="1" type="ORF">ILEXP_LOCUS46375</name>
</gene>
<dbReference type="EMBL" id="CAUOFW020006835">
    <property type="protein sequence ID" value="CAK9176523.1"/>
    <property type="molecule type" value="Genomic_DNA"/>
</dbReference>
<dbReference type="AlphaFoldDB" id="A0ABC8U8T8"/>
<accession>A0ABC8U8T8</accession>
<dbReference type="InterPro" id="IPR007750">
    <property type="entry name" value="DUF674"/>
</dbReference>
<dbReference type="Pfam" id="PF05056">
    <property type="entry name" value="DUF674"/>
    <property type="match status" value="1"/>
</dbReference>
<reference evidence="1 2" key="1">
    <citation type="submission" date="2024-02" db="EMBL/GenBank/DDBJ databases">
        <authorList>
            <person name="Vignale AGUSTIN F."/>
            <person name="Sosa J E."/>
            <person name="Modenutti C."/>
        </authorList>
    </citation>
    <scope>NUCLEOTIDE SEQUENCE [LARGE SCALE GENOMIC DNA]</scope>
</reference>
<dbReference type="PANTHER" id="PTHR33103">
    <property type="entry name" value="OS01G0153900 PROTEIN"/>
    <property type="match status" value="1"/>
</dbReference>
<comment type="caution">
    <text evidence="1">The sequence shown here is derived from an EMBL/GenBank/DDBJ whole genome shotgun (WGS) entry which is preliminary data.</text>
</comment>
<dbReference type="Proteomes" id="UP001642360">
    <property type="component" value="Unassembled WGS sequence"/>
</dbReference>
<evidence type="ECO:0000313" key="1">
    <source>
        <dbReference type="EMBL" id="CAK9176523.1"/>
    </source>
</evidence>
<sequence length="223" mass="24637">MASSKVSLRLLVDTKGHKVLFAEASKEFVDFLIYLLSLPIGTVIKLLTKNSMVGCLGTFYGSIENLSETYLQPNQNKKSLLNPKTFASEVSFLSLEDVSPVKNFYTCPQCYKKISDDPCVVCPKCNVCINREVTYVARTLAKDKESSAGDQGGYVKGVVTYMVMDNLVVQPLSTISSITMLNKFNVKEVGVLEERVVDFGMKEGLKLLMASLKTKGVLTNIYL</sequence>
<evidence type="ECO:0008006" key="3">
    <source>
        <dbReference type="Google" id="ProtNLM"/>
    </source>
</evidence>
<keyword evidence="2" id="KW-1185">Reference proteome</keyword>
<evidence type="ECO:0000313" key="2">
    <source>
        <dbReference type="Proteomes" id="UP001642360"/>
    </source>
</evidence>
<organism evidence="1 2">
    <name type="scientific">Ilex paraguariensis</name>
    <name type="common">yerba mate</name>
    <dbReference type="NCBI Taxonomy" id="185542"/>
    <lineage>
        <taxon>Eukaryota</taxon>
        <taxon>Viridiplantae</taxon>
        <taxon>Streptophyta</taxon>
        <taxon>Embryophyta</taxon>
        <taxon>Tracheophyta</taxon>
        <taxon>Spermatophyta</taxon>
        <taxon>Magnoliopsida</taxon>
        <taxon>eudicotyledons</taxon>
        <taxon>Gunneridae</taxon>
        <taxon>Pentapetalae</taxon>
        <taxon>asterids</taxon>
        <taxon>campanulids</taxon>
        <taxon>Aquifoliales</taxon>
        <taxon>Aquifoliaceae</taxon>
        <taxon>Ilex</taxon>
    </lineage>
</organism>
<dbReference type="PANTHER" id="PTHR33103:SF19">
    <property type="entry name" value="OS09G0544700 PROTEIN"/>
    <property type="match status" value="1"/>
</dbReference>
<name>A0ABC8U8T8_9AQUA</name>